<name>A0A9D4E7L5_DREPO</name>
<protein>
    <submittedName>
        <fullName evidence="1">Uncharacterized protein</fullName>
    </submittedName>
</protein>
<reference evidence="1" key="2">
    <citation type="submission" date="2020-11" db="EMBL/GenBank/DDBJ databases">
        <authorList>
            <person name="McCartney M.A."/>
            <person name="Auch B."/>
            <person name="Kono T."/>
            <person name="Mallez S."/>
            <person name="Becker A."/>
            <person name="Gohl D.M."/>
            <person name="Silverstein K.A.T."/>
            <person name="Koren S."/>
            <person name="Bechman K.B."/>
            <person name="Herman A."/>
            <person name="Abrahante J.E."/>
            <person name="Garbe J."/>
        </authorList>
    </citation>
    <scope>NUCLEOTIDE SEQUENCE</scope>
    <source>
        <strain evidence="1">Duluth1</strain>
        <tissue evidence="1">Whole animal</tissue>
    </source>
</reference>
<keyword evidence="2" id="KW-1185">Reference proteome</keyword>
<dbReference type="EMBL" id="JAIWYP010000009">
    <property type="protein sequence ID" value="KAH3775419.1"/>
    <property type="molecule type" value="Genomic_DNA"/>
</dbReference>
<sequence length="152" mass="17607">MIGHKCAHYRVLTRFYYSHIIKNAPPPGSHVFQPTQTIFILVKDITRTNLLTKFYEDRKINMASRVLASGHVFQPTGTIFKFIQDIIRMNLLTKFHDVQTINAAFRVKNALPSCVHVFQPHGTIFKLVQDIIRTKPETKFHEDRTINVPSEC</sequence>
<proteinExistence type="predicted"/>
<accession>A0A9D4E7L5</accession>
<reference evidence="1" key="1">
    <citation type="journal article" date="2019" name="bioRxiv">
        <title>The Genome of the Zebra Mussel, Dreissena polymorpha: A Resource for Invasive Species Research.</title>
        <authorList>
            <person name="McCartney M.A."/>
            <person name="Auch B."/>
            <person name="Kono T."/>
            <person name="Mallez S."/>
            <person name="Zhang Y."/>
            <person name="Obille A."/>
            <person name="Becker A."/>
            <person name="Abrahante J.E."/>
            <person name="Garbe J."/>
            <person name="Badalamenti J.P."/>
            <person name="Herman A."/>
            <person name="Mangelson H."/>
            <person name="Liachko I."/>
            <person name="Sullivan S."/>
            <person name="Sone E.D."/>
            <person name="Koren S."/>
            <person name="Silverstein K.A.T."/>
            <person name="Beckman K.B."/>
            <person name="Gohl D.M."/>
        </authorList>
    </citation>
    <scope>NUCLEOTIDE SEQUENCE</scope>
    <source>
        <strain evidence="1">Duluth1</strain>
        <tissue evidence="1">Whole animal</tissue>
    </source>
</reference>
<dbReference type="AlphaFoldDB" id="A0A9D4E7L5"/>
<dbReference type="Proteomes" id="UP000828390">
    <property type="component" value="Unassembled WGS sequence"/>
</dbReference>
<gene>
    <name evidence="1" type="ORF">DPMN_176821</name>
</gene>
<organism evidence="1 2">
    <name type="scientific">Dreissena polymorpha</name>
    <name type="common">Zebra mussel</name>
    <name type="synonym">Mytilus polymorpha</name>
    <dbReference type="NCBI Taxonomy" id="45954"/>
    <lineage>
        <taxon>Eukaryota</taxon>
        <taxon>Metazoa</taxon>
        <taxon>Spiralia</taxon>
        <taxon>Lophotrochozoa</taxon>
        <taxon>Mollusca</taxon>
        <taxon>Bivalvia</taxon>
        <taxon>Autobranchia</taxon>
        <taxon>Heteroconchia</taxon>
        <taxon>Euheterodonta</taxon>
        <taxon>Imparidentia</taxon>
        <taxon>Neoheterodontei</taxon>
        <taxon>Myida</taxon>
        <taxon>Dreissenoidea</taxon>
        <taxon>Dreissenidae</taxon>
        <taxon>Dreissena</taxon>
    </lineage>
</organism>
<evidence type="ECO:0000313" key="2">
    <source>
        <dbReference type="Proteomes" id="UP000828390"/>
    </source>
</evidence>
<comment type="caution">
    <text evidence="1">The sequence shown here is derived from an EMBL/GenBank/DDBJ whole genome shotgun (WGS) entry which is preliminary data.</text>
</comment>
<evidence type="ECO:0000313" key="1">
    <source>
        <dbReference type="EMBL" id="KAH3775419.1"/>
    </source>
</evidence>